<evidence type="ECO:0000313" key="2">
    <source>
        <dbReference type="Proteomes" id="UP000252733"/>
    </source>
</evidence>
<dbReference type="RefSeq" id="WP_114438246.1">
    <property type="nucleotide sequence ID" value="NZ_QPIZ01000082.1"/>
</dbReference>
<dbReference type="SUPFAM" id="SSF143880">
    <property type="entry name" value="NE0471 N-terminal domain-like"/>
    <property type="match status" value="1"/>
</dbReference>
<dbReference type="Gene3D" id="3.30.2020.10">
    <property type="entry name" value="NE0471-like N-terminal domain"/>
    <property type="match status" value="1"/>
</dbReference>
<organism evidence="1 2">
    <name type="scientific">Marinilabilia salmonicolor</name>
    <dbReference type="NCBI Taxonomy" id="989"/>
    <lineage>
        <taxon>Bacteria</taxon>
        <taxon>Pseudomonadati</taxon>
        <taxon>Bacteroidota</taxon>
        <taxon>Bacteroidia</taxon>
        <taxon>Marinilabiliales</taxon>
        <taxon>Marinilabiliaceae</taxon>
        <taxon>Marinilabilia</taxon>
    </lineage>
</organism>
<dbReference type="AlphaFoldDB" id="A0A368UIP4"/>
<proteinExistence type="predicted"/>
<reference evidence="1 2" key="1">
    <citation type="submission" date="2018-07" db="EMBL/GenBank/DDBJ databases">
        <title>Freshwater and sediment microbial communities from various areas in North America, analyzing microbe dynamics in response to fracking.</title>
        <authorList>
            <person name="Lamendella R."/>
        </authorList>
    </citation>
    <scope>NUCLEOTIDE SEQUENCE [LARGE SCALE GENOMIC DNA]</scope>
    <source>
        <strain evidence="1 2">160A</strain>
    </source>
</reference>
<dbReference type="EMBL" id="QPIZ01000082">
    <property type="protein sequence ID" value="RCW19614.1"/>
    <property type="molecule type" value="Genomic_DNA"/>
</dbReference>
<dbReference type="Proteomes" id="UP000252733">
    <property type="component" value="Unassembled WGS sequence"/>
</dbReference>
<dbReference type="InterPro" id="IPR018841">
    <property type="entry name" value="DUF2442"/>
</dbReference>
<gene>
    <name evidence="1" type="ORF">DFO77_1824</name>
</gene>
<evidence type="ECO:0000313" key="1">
    <source>
        <dbReference type="EMBL" id="RCW19614.1"/>
    </source>
</evidence>
<dbReference type="Pfam" id="PF10387">
    <property type="entry name" value="DUF2442"/>
    <property type="match status" value="1"/>
</dbReference>
<comment type="caution">
    <text evidence="1">The sequence shown here is derived from an EMBL/GenBank/DDBJ whole genome shotgun (WGS) entry which is preliminary data.</text>
</comment>
<protein>
    <submittedName>
        <fullName evidence="1">Uncharacterized protein DUF2442</fullName>
    </submittedName>
</protein>
<dbReference type="InterPro" id="IPR036782">
    <property type="entry name" value="NE0471-like_N"/>
</dbReference>
<accession>A0A368UIP4</accession>
<keyword evidence="2" id="KW-1185">Reference proteome</keyword>
<sequence>MRIIVDYKDLESGFNQLKIDSAKYLSDYAIRIKFSDGNERLVDFKPFLSKSLHPSIKKYLDENKFSNFSLTDGNLNWNDYDLIFPLSDLYNGQIGA</sequence>
<name>A0A368UIP4_9BACT</name>